<keyword evidence="2" id="KW-1185">Reference proteome</keyword>
<name>A0ACC3SW64_LIPKO</name>
<dbReference type="Proteomes" id="UP001433508">
    <property type="component" value="Unassembled WGS sequence"/>
</dbReference>
<proteinExistence type="predicted"/>
<sequence length="216" mass="24888">MAPLDSIIHSLAEYAGSLSTLDFSCEQNFTNAVLRRIHVTSLIRDVDNEERQVLMIDTKDRRVMLRNRANVAEPHIVGKENVMGTPLNTKADEHSDKDIFEICEELERLVKIYPSAVEIVDRINYFRERGRSLEESIDKYEQLVEEQKNLLNTLHLTTNDPYGIAGTGRPNVAITGSMLLSEQQEVENLETRIAEKQNELNLLDQELRNRRRMIPK</sequence>
<evidence type="ECO:0000313" key="2">
    <source>
        <dbReference type="Proteomes" id="UP001433508"/>
    </source>
</evidence>
<evidence type="ECO:0000313" key="1">
    <source>
        <dbReference type="EMBL" id="KAK9235674.1"/>
    </source>
</evidence>
<gene>
    <name evidence="1" type="ORF">V1525DRAFT_434433</name>
</gene>
<reference evidence="2" key="1">
    <citation type="journal article" date="2024" name="Front. Bioeng. Biotechnol.">
        <title>Genome-scale model development and genomic sequencing of the oleaginous clade Lipomyces.</title>
        <authorList>
            <person name="Czajka J.J."/>
            <person name="Han Y."/>
            <person name="Kim J."/>
            <person name="Mondo S.J."/>
            <person name="Hofstad B.A."/>
            <person name="Robles A."/>
            <person name="Haridas S."/>
            <person name="Riley R."/>
            <person name="LaButti K."/>
            <person name="Pangilinan J."/>
            <person name="Andreopoulos W."/>
            <person name="Lipzen A."/>
            <person name="Yan J."/>
            <person name="Wang M."/>
            <person name="Ng V."/>
            <person name="Grigoriev I.V."/>
            <person name="Spatafora J.W."/>
            <person name="Magnuson J.K."/>
            <person name="Baker S.E."/>
            <person name="Pomraning K.R."/>
        </authorList>
    </citation>
    <scope>NUCLEOTIDE SEQUENCE [LARGE SCALE GENOMIC DNA]</scope>
    <source>
        <strain evidence="2">CBS 7786</strain>
    </source>
</reference>
<protein>
    <submittedName>
        <fullName evidence="1">Uncharacterized protein</fullName>
    </submittedName>
</protein>
<organism evidence="1 2">
    <name type="scientific">Lipomyces kononenkoae</name>
    <name type="common">Yeast</name>
    <dbReference type="NCBI Taxonomy" id="34357"/>
    <lineage>
        <taxon>Eukaryota</taxon>
        <taxon>Fungi</taxon>
        <taxon>Dikarya</taxon>
        <taxon>Ascomycota</taxon>
        <taxon>Saccharomycotina</taxon>
        <taxon>Lipomycetes</taxon>
        <taxon>Lipomycetales</taxon>
        <taxon>Lipomycetaceae</taxon>
        <taxon>Lipomyces</taxon>
    </lineage>
</organism>
<comment type="caution">
    <text evidence="1">The sequence shown here is derived from an EMBL/GenBank/DDBJ whole genome shotgun (WGS) entry which is preliminary data.</text>
</comment>
<accession>A0ACC3SW64</accession>
<dbReference type="EMBL" id="MU971407">
    <property type="protein sequence ID" value="KAK9235674.1"/>
    <property type="molecule type" value="Genomic_DNA"/>
</dbReference>